<sequence>MITIVILTQCGDADPDREANRLFVEAYRLSEEASKLEENDPVAAFEKYNRALQNIDKIIEDFPDTPVAVDATQQRTLIGDMSIGKLRLTVPRMKARASSLDDFHSLAKYLSGRHKEVQKAEHLIEYAGFLHRFDRRDLFDEIVSEVTDLADNHWNTEISDPVYNQLSGLYAGTGDWNNAIQMADQIQNLRLIRDAVEHMIAKGFVAERKEDAPGQLSDLISYLEPNDQLHVRTKLAVDLLESGNHDHAVNLISTGVPGVDEEGALERLETLNELVTILSRHGKFEIVAEIITAIDEIDEDYTGFALREKAVQLYRQGKQEEAMEIATSFGRDYFRHTSLSKIAVQRAETGRVSDALTLLDDIPGQLAEKTESRLQIAYILSDFGDYERSDSLIEISVPEIDALESSIDRARGHLTLADIYTMRNERSRAAGALENAERHARDISGSESMNAVTDEIFRLWADIGRPDRALDAATWFRMDHESFEDRVDELFRHAVERDFHDLAKSLAGITDRRAYFEYKLCLVYLDSGRTVRARQLAYEIRNFEWRTRAVADLSVELKRNDEVAASEKAATDALQMLNRIRDAERKEGTLLHVAKRLSASGLAMNEERKTLLKGLVGQLDH</sequence>
<comment type="caution">
    <text evidence="1">The sequence shown here is derived from an EMBL/GenBank/DDBJ whole genome shotgun (WGS) entry which is preliminary data.</text>
</comment>
<reference evidence="1" key="1">
    <citation type="submission" date="2021-02" db="EMBL/GenBank/DDBJ databases">
        <title>Natronogracilivirga saccharolytica gen. nov. sp. nov. a new anaerobic, haloalkiliphilic carbohydrate-fermenting bacterium from soda lake and proposing of Cyclonatronumiaceae fam. nov. in the phylum Balneolaeota.</title>
        <authorList>
            <person name="Zhilina T.N."/>
            <person name="Sorokin D.Y."/>
            <person name="Zavarzina D.G."/>
            <person name="Toshchakov S.V."/>
            <person name="Kublanov I.V."/>
        </authorList>
    </citation>
    <scope>NUCLEOTIDE SEQUENCE</scope>
    <source>
        <strain evidence="1">Z-1702</strain>
    </source>
</reference>
<dbReference type="SUPFAM" id="SSF48452">
    <property type="entry name" value="TPR-like"/>
    <property type="match status" value="1"/>
</dbReference>
<protein>
    <recommendedName>
        <fullName evidence="3">Tetratricopeptide repeat protein</fullName>
    </recommendedName>
</protein>
<name>A0A8J7S5K6_9BACT</name>
<dbReference type="EMBL" id="JAFIDN010000004">
    <property type="protein sequence ID" value="MBP3192388.1"/>
    <property type="molecule type" value="Genomic_DNA"/>
</dbReference>
<dbReference type="Gene3D" id="1.25.40.10">
    <property type="entry name" value="Tetratricopeptide repeat domain"/>
    <property type="match status" value="2"/>
</dbReference>
<dbReference type="AlphaFoldDB" id="A0A8J7S5K6"/>
<organism evidence="1 2">
    <name type="scientific">Natronogracilivirga saccharolytica</name>
    <dbReference type="NCBI Taxonomy" id="2812953"/>
    <lineage>
        <taxon>Bacteria</taxon>
        <taxon>Pseudomonadati</taxon>
        <taxon>Balneolota</taxon>
        <taxon>Balneolia</taxon>
        <taxon>Balneolales</taxon>
        <taxon>Cyclonatronaceae</taxon>
        <taxon>Natronogracilivirga</taxon>
    </lineage>
</organism>
<proteinExistence type="predicted"/>
<evidence type="ECO:0000313" key="2">
    <source>
        <dbReference type="Proteomes" id="UP000673975"/>
    </source>
</evidence>
<dbReference type="RefSeq" id="WP_210511289.1">
    <property type="nucleotide sequence ID" value="NZ_JAFIDN010000004.1"/>
</dbReference>
<dbReference type="InterPro" id="IPR011990">
    <property type="entry name" value="TPR-like_helical_dom_sf"/>
</dbReference>
<evidence type="ECO:0008006" key="3">
    <source>
        <dbReference type="Google" id="ProtNLM"/>
    </source>
</evidence>
<accession>A0A8J7S5K6</accession>
<gene>
    <name evidence="1" type="ORF">NATSA_06920</name>
</gene>
<keyword evidence="2" id="KW-1185">Reference proteome</keyword>
<dbReference type="Proteomes" id="UP000673975">
    <property type="component" value="Unassembled WGS sequence"/>
</dbReference>
<evidence type="ECO:0000313" key="1">
    <source>
        <dbReference type="EMBL" id="MBP3192388.1"/>
    </source>
</evidence>